<name>A0ABD5WNC7_9EURY</name>
<gene>
    <name evidence="2" type="ORF">ACFQJ6_19850</name>
</gene>
<evidence type="ECO:0008006" key="4">
    <source>
        <dbReference type="Google" id="ProtNLM"/>
    </source>
</evidence>
<feature type="region of interest" description="Disordered" evidence="1">
    <location>
        <begin position="252"/>
        <end position="272"/>
    </location>
</feature>
<dbReference type="RefSeq" id="WP_382210225.1">
    <property type="nucleotide sequence ID" value="NZ_JBHSZH010000005.1"/>
</dbReference>
<comment type="caution">
    <text evidence="2">The sequence shown here is derived from an EMBL/GenBank/DDBJ whole genome shotgun (WGS) entry which is preliminary data.</text>
</comment>
<sequence length="272" mass="28262">MTVVDQNGNPVPDAEVEVMDFVSENGTKAYAGYTTTARNDGTLAAGGTAGIEVVGEVRVRVSPPDGSSGFGGPNYTDLIDVQSDTDLTLTLDGSGNTVSGQVDDADGDPSSDDAVVLESDATRDFEVGYTDSAGNFSVSGIESGSDYAVRYYQNFDAQTPFPQDGTADLYVMDRVNVSGDVNLGNYDVPSAPVLDVRVVDESGDPVPGATVSMTHRRLGASATLVNLTMDSQGYVAPGGTRGMELTGDVSVGVEPRRTPPGSWTRPTPGISR</sequence>
<protein>
    <recommendedName>
        <fullName evidence="4">Carboxypeptidase regulatory-like domain-containing protein</fullName>
    </recommendedName>
</protein>
<proteinExistence type="predicted"/>
<dbReference type="EMBL" id="JBHSZH010000005">
    <property type="protein sequence ID" value="MFC7082009.1"/>
    <property type="molecule type" value="Genomic_DNA"/>
</dbReference>
<accession>A0ABD5WNC7</accession>
<organism evidence="2 3">
    <name type="scientific">Halorussus caseinilyticus</name>
    <dbReference type="NCBI Taxonomy" id="3034025"/>
    <lineage>
        <taxon>Archaea</taxon>
        <taxon>Methanobacteriati</taxon>
        <taxon>Methanobacteriota</taxon>
        <taxon>Stenosarchaea group</taxon>
        <taxon>Halobacteria</taxon>
        <taxon>Halobacteriales</taxon>
        <taxon>Haladaptataceae</taxon>
        <taxon>Halorussus</taxon>
    </lineage>
</organism>
<reference evidence="2 3" key="1">
    <citation type="journal article" date="2019" name="Int. J. Syst. Evol. Microbiol.">
        <title>The Global Catalogue of Microorganisms (GCM) 10K type strain sequencing project: providing services to taxonomists for standard genome sequencing and annotation.</title>
        <authorList>
            <consortium name="The Broad Institute Genomics Platform"/>
            <consortium name="The Broad Institute Genome Sequencing Center for Infectious Disease"/>
            <person name="Wu L."/>
            <person name="Ma J."/>
        </authorList>
    </citation>
    <scope>NUCLEOTIDE SEQUENCE [LARGE SCALE GENOMIC DNA]</scope>
    <source>
        <strain evidence="2 3">DT72</strain>
    </source>
</reference>
<evidence type="ECO:0000313" key="3">
    <source>
        <dbReference type="Proteomes" id="UP001596407"/>
    </source>
</evidence>
<evidence type="ECO:0000256" key="1">
    <source>
        <dbReference type="SAM" id="MobiDB-lite"/>
    </source>
</evidence>
<dbReference type="Proteomes" id="UP001596407">
    <property type="component" value="Unassembled WGS sequence"/>
</dbReference>
<keyword evidence="3" id="KW-1185">Reference proteome</keyword>
<evidence type="ECO:0000313" key="2">
    <source>
        <dbReference type="EMBL" id="MFC7082009.1"/>
    </source>
</evidence>
<dbReference type="AlphaFoldDB" id="A0ABD5WNC7"/>